<dbReference type="AlphaFoldDB" id="A0AAV3P165"/>
<accession>A0AAV3P165</accession>
<protein>
    <submittedName>
        <fullName evidence="1">Uncharacterized protein</fullName>
    </submittedName>
</protein>
<evidence type="ECO:0000313" key="1">
    <source>
        <dbReference type="EMBL" id="GAA0144456.1"/>
    </source>
</evidence>
<comment type="caution">
    <text evidence="1">The sequence shown here is derived from an EMBL/GenBank/DDBJ whole genome shotgun (WGS) entry which is preliminary data.</text>
</comment>
<evidence type="ECO:0000313" key="2">
    <source>
        <dbReference type="Proteomes" id="UP001454036"/>
    </source>
</evidence>
<dbReference type="EMBL" id="BAABME010000649">
    <property type="protein sequence ID" value="GAA0144456.1"/>
    <property type="molecule type" value="Genomic_DNA"/>
</dbReference>
<dbReference type="Proteomes" id="UP001454036">
    <property type="component" value="Unassembled WGS sequence"/>
</dbReference>
<proteinExistence type="predicted"/>
<sequence length="98" mass="11153">MQRPQQPHIAALHHLLKYVHHTADLGIIIKGFPAALQTGPSLRLQLRSALHIARYPVFHERMKHIEMDCHFTRDKVLEGVLSLVHLPTNVQVAADSDR</sequence>
<reference evidence="1 2" key="1">
    <citation type="submission" date="2024-01" db="EMBL/GenBank/DDBJ databases">
        <title>The complete chloroplast genome sequence of Lithospermum erythrorhizon: insights into the phylogenetic relationship among Boraginaceae species and the maternal lineages of purple gromwells.</title>
        <authorList>
            <person name="Okada T."/>
            <person name="Watanabe K."/>
        </authorList>
    </citation>
    <scope>NUCLEOTIDE SEQUENCE [LARGE SCALE GENOMIC DNA]</scope>
</reference>
<name>A0AAV3P165_LITER</name>
<dbReference type="CDD" id="cd09272">
    <property type="entry name" value="RNase_HI_RT_Ty1"/>
    <property type="match status" value="1"/>
</dbReference>
<gene>
    <name evidence="1" type="ORF">LIER_04898</name>
</gene>
<keyword evidence="2" id="KW-1185">Reference proteome</keyword>
<organism evidence="1 2">
    <name type="scientific">Lithospermum erythrorhizon</name>
    <name type="common">Purple gromwell</name>
    <name type="synonym">Lithospermum officinale var. erythrorhizon</name>
    <dbReference type="NCBI Taxonomy" id="34254"/>
    <lineage>
        <taxon>Eukaryota</taxon>
        <taxon>Viridiplantae</taxon>
        <taxon>Streptophyta</taxon>
        <taxon>Embryophyta</taxon>
        <taxon>Tracheophyta</taxon>
        <taxon>Spermatophyta</taxon>
        <taxon>Magnoliopsida</taxon>
        <taxon>eudicotyledons</taxon>
        <taxon>Gunneridae</taxon>
        <taxon>Pentapetalae</taxon>
        <taxon>asterids</taxon>
        <taxon>lamiids</taxon>
        <taxon>Boraginales</taxon>
        <taxon>Boraginaceae</taxon>
        <taxon>Boraginoideae</taxon>
        <taxon>Lithospermeae</taxon>
        <taxon>Lithospermum</taxon>
    </lineage>
</organism>